<name>F0WKA3_9STRA</name>
<reference evidence="2" key="2">
    <citation type="submission" date="2011-02" db="EMBL/GenBank/DDBJ databases">
        <authorList>
            <person name="MacLean D."/>
        </authorList>
    </citation>
    <scope>NUCLEOTIDE SEQUENCE</scope>
</reference>
<evidence type="ECO:0000313" key="3">
    <source>
        <dbReference type="EMBL" id="CCA21868.1"/>
    </source>
</evidence>
<proteinExistence type="predicted"/>
<feature type="compositionally biased region" description="Basic and acidic residues" evidence="1">
    <location>
        <begin position="307"/>
        <end position="320"/>
    </location>
</feature>
<sequence>MDINSQEVYLNKEVDDEEEELSENIPFLDVSLVSSEEEGLEHEGGDDEDLDLVLAEVENIQQQEGISDVQAECHMEQMTETEVHLERSANSFRRCHSSSTITNRSTSAIRSRHGFREDRIRTVSRSQVESNEAQRPSIYTQKLMQSPQAIQPFRQFHDETVTASSKSIAERIEMLALPKRSKSDRKYATDDDTRHCHIRVRSRRRRDAGTETVDSNDGGGDHFVARMESMERNRQKKLAHARGENDYNVLLDKKMCPQCGMTQSYAEFRDKKKMCQSCGVMFRRDQVWSDVEQRFFTRIQSTSRTKEEQRYRADDQRENCKIQPKKSSIQKDYEKKLMKKHETRTLLDRNYCKSPQRA</sequence>
<evidence type="ECO:0000256" key="1">
    <source>
        <dbReference type="SAM" id="MobiDB-lite"/>
    </source>
</evidence>
<dbReference type="EMBL" id="FR824181">
    <property type="protein sequence ID" value="CCA21868.1"/>
    <property type="molecule type" value="Genomic_DNA"/>
</dbReference>
<dbReference type="EMBL" id="FR824176">
    <property type="protein sequence ID" value="CCA21707.1"/>
    <property type="molecule type" value="Genomic_DNA"/>
</dbReference>
<dbReference type="HOGENOM" id="CLU_049830_0_0_1"/>
<gene>
    <name evidence="2" type="primary">AlNc14C131G6956</name>
    <name evidence="3" type="synonym">AlNc14C136G7101</name>
    <name evidence="2" type="ORF">ALNC14_078500</name>
    <name evidence="3" type="ORF">ALNC14_080110</name>
</gene>
<feature type="region of interest" description="Disordered" evidence="1">
    <location>
        <begin position="307"/>
        <end position="333"/>
    </location>
</feature>
<organism evidence="2">
    <name type="scientific">Albugo laibachii Nc14</name>
    <dbReference type="NCBI Taxonomy" id="890382"/>
    <lineage>
        <taxon>Eukaryota</taxon>
        <taxon>Sar</taxon>
        <taxon>Stramenopiles</taxon>
        <taxon>Oomycota</taxon>
        <taxon>Peronosporomycetes</taxon>
        <taxon>Albuginales</taxon>
        <taxon>Albuginaceae</taxon>
        <taxon>Albugo</taxon>
    </lineage>
</organism>
<protein>
    <submittedName>
        <fullName evidence="2">Uncharacterized protein AlNc14C131G6956</fullName>
    </submittedName>
    <submittedName>
        <fullName evidence="3">Uncharacterized protein AlNc14C136G7101</fullName>
    </submittedName>
</protein>
<feature type="region of interest" description="Disordered" evidence="1">
    <location>
        <begin position="201"/>
        <end position="222"/>
    </location>
</feature>
<evidence type="ECO:0000313" key="2">
    <source>
        <dbReference type="EMBL" id="CCA21707.1"/>
    </source>
</evidence>
<accession>F0WKA3</accession>
<reference evidence="2" key="1">
    <citation type="journal article" date="2011" name="PLoS Biol.">
        <title>Gene gain and loss during evolution of obligate parasitism in the white rust pathogen of Arabidopsis thaliana.</title>
        <authorList>
            <person name="Kemen E."/>
            <person name="Gardiner A."/>
            <person name="Schultz-Larsen T."/>
            <person name="Kemen A.C."/>
            <person name="Balmuth A.L."/>
            <person name="Robert-Seilaniantz A."/>
            <person name="Bailey K."/>
            <person name="Holub E."/>
            <person name="Studholme D.J."/>
            <person name="Maclean D."/>
            <person name="Jones J.D."/>
        </authorList>
    </citation>
    <scope>NUCLEOTIDE SEQUENCE</scope>
</reference>
<dbReference type="AlphaFoldDB" id="F0WKA3"/>
<feature type="region of interest" description="Disordered" evidence="1">
    <location>
        <begin position="1"/>
        <end position="22"/>
    </location>
</feature>